<protein>
    <submittedName>
        <fullName evidence="2">Glycosyltransferase</fullName>
    </submittedName>
</protein>
<sequence length="391" mass="42012">MSHRILLYSHDSVGLGHVTRNLEIAHALAGGLPELTGRPVTGLLVTGQASATERAMPVGWDWLVLPAVSRTGDGYAPRHLRTGLDELTSMRSGLIGAAIAELGPDLLVIDRHALGVERELEPALTRLRAQHPHCRVVLGLREVLDSPDVVAREWERIGGVGTVRRHVDEIWVYGDPQVHDPVATGEVPAGLAHLVRHTGYLSHGRHGGLLDGSSERPADPFLLTVLGGGSDGAELAQLAARAAVPAGHEHLLVTGPQMSQEDRVRVQACATPRTRVVEAVPDAARLVREAAAVVSMGGYNTVCELLATSTPSLVVPRVRRRHEQLIRARSLADRGLVDLLHPETATSHAISTWWSRVTGHHVERGDIDLDGLARVPRLAADTLVEESSHAI</sequence>
<name>A0ABN2VQG9_9ACTN</name>
<dbReference type="Proteomes" id="UP001501480">
    <property type="component" value="Unassembled WGS sequence"/>
</dbReference>
<comment type="caution">
    <text evidence="2">The sequence shown here is derived from an EMBL/GenBank/DDBJ whole genome shotgun (WGS) entry which is preliminary data.</text>
</comment>
<accession>A0ABN2VQG9</accession>
<dbReference type="PANTHER" id="PTHR21015:SF28">
    <property type="entry name" value="SLL1722 PROTEIN"/>
    <property type="match status" value="1"/>
</dbReference>
<proteinExistence type="predicted"/>
<keyword evidence="3" id="KW-1185">Reference proteome</keyword>
<organism evidence="2 3">
    <name type="scientific">Aeromicrobium halocynthiae</name>
    <dbReference type="NCBI Taxonomy" id="560557"/>
    <lineage>
        <taxon>Bacteria</taxon>
        <taxon>Bacillati</taxon>
        <taxon>Actinomycetota</taxon>
        <taxon>Actinomycetes</taxon>
        <taxon>Propionibacteriales</taxon>
        <taxon>Nocardioidaceae</taxon>
        <taxon>Aeromicrobium</taxon>
    </lineage>
</organism>
<evidence type="ECO:0000313" key="3">
    <source>
        <dbReference type="Proteomes" id="UP001501480"/>
    </source>
</evidence>
<dbReference type="SUPFAM" id="SSF53756">
    <property type="entry name" value="UDP-Glycosyltransferase/glycogen phosphorylase"/>
    <property type="match status" value="1"/>
</dbReference>
<gene>
    <name evidence="2" type="ORF">GCM10009821_02390</name>
</gene>
<reference evidence="2 3" key="1">
    <citation type="journal article" date="2019" name="Int. J. Syst. Evol. Microbiol.">
        <title>The Global Catalogue of Microorganisms (GCM) 10K type strain sequencing project: providing services to taxonomists for standard genome sequencing and annotation.</title>
        <authorList>
            <consortium name="The Broad Institute Genomics Platform"/>
            <consortium name="The Broad Institute Genome Sequencing Center for Infectious Disease"/>
            <person name="Wu L."/>
            <person name="Ma J."/>
        </authorList>
    </citation>
    <scope>NUCLEOTIDE SEQUENCE [LARGE SCALE GENOMIC DNA]</scope>
    <source>
        <strain evidence="2 3">JCM 15749</strain>
    </source>
</reference>
<evidence type="ECO:0000259" key="1">
    <source>
        <dbReference type="Pfam" id="PF04101"/>
    </source>
</evidence>
<dbReference type="Pfam" id="PF04101">
    <property type="entry name" value="Glyco_tran_28_C"/>
    <property type="match status" value="1"/>
</dbReference>
<dbReference type="PANTHER" id="PTHR21015">
    <property type="entry name" value="UDP-N-ACETYLGLUCOSAMINE--N-ACETYLMURAMYL-(PENTAPEPTIDE) PYROPHOSPHORYL-UNDECAPRENOL N-ACETYLGLUCOSAMINE TRANSFERASE 1"/>
    <property type="match status" value="1"/>
</dbReference>
<dbReference type="InterPro" id="IPR007235">
    <property type="entry name" value="Glyco_trans_28_C"/>
</dbReference>
<evidence type="ECO:0000313" key="2">
    <source>
        <dbReference type="EMBL" id="GAA2069450.1"/>
    </source>
</evidence>
<dbReference type="Gene3D" id="3.40.50.2000">
    <property type="entry name" value="Glycogen Phosphorylase B"/>
    <property type="match status" value="1"/>
</dbReference>
<dbReference type="EMBL" id="BAAAPY010000001">
    <property type="protein sequence ID" value="GAA2069450.1"/>
    <property type="molecule type" value="Genomic_DNA"/>
</dbReference>
<dbReference type="RefSeq" id="WP_344323312.1">
    <property type="nucleotide sequence ID" value="NZ_BAAAPY010000001.1"/>
</dbReference>
<feature type="domain" description="Glycosyl transferase family 28 C-terminal" evidence="1">
    <location>
        <begin position="224"/>
        <end position="337"/>
    </location>
</feature>